<feature type="transmembrane region" description="Helical" evidence="1">
    <location>
        <begin position="216"/>
        <end position="233"/>
    </location>
</feature>
<name>A0ABV0GAR1_9BURK</name>
<keyword evidence="1" id="KW-0472">Membrane</keyword>
<keyword evidence="1" id="KW-0812">Transmembrane</keyword>
<keyword evidence="3" id="KW-1185">Reference proteome</keyword>
<evidence type="ECO:0000256" key="1">
    <source>
        <dbReference type="SAM" id="Phobius"/>
    </source>
</evidence>
<feature type="transmembrane region" description="Helical" evidence="1">
    <location>
        <begin position="123"/>
        <end position="139"/>
    </location>
</feature>
<dbReference type="RefSeq" id="WP_347606855.1">
    <property type="nucleotide sequence ID" value="NZ_JBDPZC010000001.1"/>
</dbReference>
<keyword evidence="1" id="KW-1133">Transmembrane helix</keyword>
<feature type="transmembrane region" description="Helical" evidence="1">
    <location>
        <begin position="357"/>
        <end position="381"/>
    </location>
</feature>
<feature type="transmembrane region" description="Helical" evidence="1">
    <location>
        <begin position="146"/>
        <end position="166"/>
    </location>
</feature>
<accession>A0ABV0GAR1</accession>
<dbReference type="EMBL" id="JBDPZC010000001">
    <property type="protein sequence ID" value="MEO3712130.1"/>
    <property type="molecule type" value="Genomic_DNA"/>
</dbReference>
<reference evidence="2 3" key="1">
    <citation type="submission" date="2024-05" db="EMBL/GenBank/DDBJ databases">
        <title>Roseateles sp. 2.12 16S ribosomal RNA gene Genome sequencing and assembly.</title>
        <authorList>
            <person name="Woo H."/>
        </authorList>
    </citation>
    <scope>NUCLEOTIDE SEQUENCE [LARGE SCALE GENOMIC DNA]</scope>
    <source>
        <strain evidence="2 3">2.12</strain>
    </source>
</reference>
<proteinExistence type="predicted"/>
<gene>
    <name evidence="2" type="ORF">ABDJ40_05030</name>
</gene>
<feature type="transmembrane region" description="Helical" evidence="1">
    <location>
        <begin position="263"/>
        <end position="279"/>
    </location>
</feature>
<feature type="transmembrane region" description="Helical" evidence="1">
    <location>
        <begin position="91"/>
        <end position="111"/>
    </location>
</feature>
<feature type="transmembrane region" description="Helical" evidence="1">
    <location>
        <begin position="393"/>
        <end position="412"/>
    </location>
</feature>
<organism evidence="2 3">
    <name type="scientific">Roseateles flavus</name>
    <dbReference type="NCBI Taxonomy" id="3149041"/>
    <lineage>
        <taxon>Bacteria</taxon>
        <taxon>Pseudomonadati</taxon>
        <taxon>Pseudomonadota</taxon>
        <taxon>Betaproteobacteria</taxon>
        <taxon>Burkholderiales</taxon>
        <taxon>Sphaerotilaceae</taxon>
        <taxon>Roseateles</taxon>
    </lineage>
</organism>
<sequence length="449" mass="48245">MEWVVYLLLALPLLVSAGLAVLLVLLLLACHASVLAGMWLVAATSLLQTVTGNAPVLHLGLALFPGDLMSLVLAPVAALRLLQQSHRCRGAWGWWVFSAAVFVSLGTGLLSFGTTAGVQARDYVHFVLVGTYLLSFEYDEQLVARLCRVLGGLVLALVLLTFYRWIVYYTPIPSLLPPGGVYNIDGAMRVVWSNDALLMGLVLIGLTFFTELTAPARRPWVSVMVLLAMVLLLQHRSVWMAVLVGATGPLIAGGQASAAMKRLALFAGVFLLILAPVFLSERSAGLASELQSRTSSALSAQGSASDRLQGWTAMMTKWAQGGPQVLALGNSFGTPNTRFIVSSEGEMRKVDYFAHNMYVQTLFNTGLAGISGFLALLWTLLAGLRKEAADPRLAAECRMLFVFVLMIAVYLIPYGVHHVQGLVIGAGILCARAAERQTLPGRRGARHAG</sequence>
<feature type="transmembrane region" description="Helical" evidence="1">
    <location>
        <begin position="56"/>
        <end position="79"/>
    </location>
</feature>
<evidence type="ECO:0008006" key="4">
    <source>
        <dbReference type="Google" id="ProtNLM"/>
    </source>
</evidence>
<protein>
    <recommendedName>
        <fullName evidence="4">Polymerase</fullName>
    </recommendedName>
</protein>
<feature type="transmembrane region" description="Helical" evidence="1">
    <location>
        <begin position="186"/>
        <end position="209"/>
    </location>
</feature>
<evidence type="ECO:0000313" key="2">
    <source>
        <dbReference type="EMBL" id="MEO3712130.1"/>
    </source>
</evidence>
<evidence type="ECO:0000313" key="3">
    <source>
        <dbReference type="Proteomes" id="UP001462640"/>
    </source>
</evidence>
<dbReference type="Proteomes" id="UP001462640">
    <property type="component" value="Unassembled WGS sequence"/>
</dbReference>
<comment type="caution">
    <text evidence="2">The sequence shown here is derived from an EMBL/GenBank/DDBJ whole genome shotgun (WGS) entry which is preliminary data.</text>
</comment>